<feature type="region of interest" description="Disordered" evidence="1">
    <location>
        <begin position="1"/>
        <end position="31"/>
    </location>
</feature>
<name>A0A329MU56_9BACL</name>
<feature type="region of interest" description="Disordered" evidence="1">
    <location>
        <begin position="61"/>
        <end position="102"/>
    </location>
</feature>
<reference evidence="2 3" key="1">
    <citation type="journal article" date="2009" name="Int. J. Syst. Evol. Microbiol.">
        <title>Paenibacillus contaminans sp. nov., isolated from a contaminated laboratory plate.</title>
        <authorList>
            <person name="Chou J.H."/>
            <person name="Lee J.H."/>
            <person name="Lin M.C."/>
            <person name="Chang P.S."/>
            <person name="Arun A.B."/>
            <person name="Young C.C."/>
            <person name="Chen W.M."/>
        </authorList>
    </citation>
    <scope>NUCLEOTIDE SEQUENCE [LARGE SCALE GENOMIC DNA]</scope>
    <source>
        <strain evidence="2 3">CKOBP-6</strain>
    </source>
</reference>
<keyword evidence="3" id="KW-1185">Reference proteome</keyword>
<proteinExistence type="predicted"/>
<dbReference type="EMBL" id="QMFB01000004">
    <property type="protein sequence ID" value="RAV21487.1"/>
    <property type="molecule type" value="Genomic_DNA"/>
</dbReference>
<protein>
    <submittedName>
        <fullName evidence="2">Uncharacterized protein</fullName>
    </submittedName>
</protein>
<dbReference type="Proteomes" id="UP000250369">
    <property type="component" value="Unassembled WGS sequence"/>
</dbReference>
<sequence>MSNDKTAKDFELDDLEKPLTEQEMKEAAGGEGERTPIVQVINGQLVIVGYIDPRATGQFGYMPPQGIKPPPAQGAPGTLTNPNMNAPQPGGIVTPVTPTRPF</sequence>
<evidence type="ECO:0000313" key="3">
    <source>
        <dbReference type="Proteomes" id="UP000250369"/>
    </source>
</evidence>
<dbReference type="RefSeq" id="WP_113030578.1">
    <property type="nucleotide sequence ID" value="NZ_QMFB01000004.1"/>
</dbReference>
<gene>
    <name evidence="2" type="ORF">DQG23_09425</name>
</gene>
<dbReference type="OrthoDB" id="1443915at1239"/>
<accession>A0A329MU56</accession>
<evidence type="ECO:0000313" key="2">
    <source>
        <dbReference type="EMBL" id="RAV21487.1"/>
    </source>
</evidence>
<comment type="caution">
    <text evidence="2">The sequence shown here is derived from an EMBL/GenBank/DDBJ whole genome shotgun (WGS) entry which is preliminary data.</text>
</comment>
<evidence type="ECO:0000256" key="1">
    <source>
        <dbReference type="SAM" id="MobiDB-lite"/>
    </source>
</evidence>
<dbReference type="AlphaFoldDB" id="A0A329MU56"/>
<organism evidence="2 3">
    <name type="scientific">Paenibacillus contaminans</name>
    <dbReference type="NCBI Taxonomy" id="450362"/>
    <lineage>
        <taxon>Bacteria</taxon>
        <taxon>Bacillati</taxon>
        <taxon>Bacillota</taxon>
        <taxon>Bacilli</taxon>
        <taxon>Bacillales</taxon>
        <taxon>Paenibacillaceae</taxon>
        <taxon>Paenibacillus</taxon>
    </lineage>
</organism>